<reference evidence="3" key="1">
    <citation type="journal article" date="2019" name="Int. J. Syst. Evol. Microbiol.">
        <title>The Global Catalogue of Microorganisms (GCM) 10K type strain sequencing project: providing services to taxonomists for standard genome sequencing and annotation.</title>
        <authorList>
            <consortium name="The Broad Institute Genomics Platform"/>
            <consortium name="The Broad Institute Genome Sequencing Center for Infectious Disease"/>
            <person name="Wu L."/>
            <person name="Ma J."/>
        </authorList>
    </citation>
    <scope>NUCLEOTIDE SEQUENCE [LARGE SCALE GENOMIC DNA]</scope>
    <source>
        <strain evidence="3">CGMCC 1.13587</strain>
    </source>
</reference>
<feature type="transmembrane region" description="Helical" evidence="1">
    <location>
        <begin position="12"/>
        <end position="28"/>
    </location>
</feature>
<sequence length="102" mass="11776">MAGRFLNWKPVVFHGVLSYSLHLWQLLFFDHRSDAWTNAFPQNLMLVFLAALSSWFLIERPLLHLRGRLRRGTGLPTRVQGVADGERTVFEEAVPAAAHRHR</sequence>
<proteinExistence type="predicted"/>
<feature type="transmembrane region" description="Helical" evidence="1">
    <location>
        <begin position="40"/>
        <end position="58"/>
    </location>
</feature>
<keyword evidence="1" id="KW-1133">Transmembrane helix</keyword>
<name>A0ABW0STU0_9GAMM</name>
<evidence type="ECO:0000256" key="1">
    <source>
        <dbReference type="SAM" id="Phobius"/>
    </source>
</evidence>
<comment type="caution">
    <text evidence="2">The sequence shown here is derived from an EMBL/GenBank/DDBJ whole genome shotgun (WGS) entry which is preliminary data.</text>
</comment>
<evidence type="ECO:0000313" key="2">
    <source>
        <dbReference type="EMBL" id="MFC5579831.1"/>
    </source>
</evidence>
<protein>
    <submittedName>
        <fullName evidence="2">Uncharacterized protein</fullName>
    </submittedName>
</protein>
<keyword evidence="1" id="KW-0812">Transmembrane</keyword>
<organism evidence="2 3">
    <name type="scientific">Rhodanobacter terrae</name>
    <dbReference type="NCBI Taxonomy" id="418647"/>
    <lineage>
        <taxon>Bacteria</taxon>
        <taxon>Pseudomonadati</taxon>
        <taxon>Pseudomonadota</taxon>
        <taxon>Gammaproteobacteria</taxon>
        <taxon>Lysobacterales</taxon>
        <taxon>Rhodanobacteraceae</taxon>
        <taxon>Rhodanobacter</taxon>
    </lineage>
</organism>
<evidence type="ECO:0000313" key="3">
    <source>
        <dbReference type="Proteomes" id="UP001596111"/>
    </source>
</evidence>
<keyword evidence="1" id="KW-0472">Membrane</keyword>
<dbReference type="EMBL" id="JBHSNG010000001">
    <property type="protein sequence ID" value="MFC5579831.1"/>
    <property type="molecule type" value="Genomic_DNA"/>
</dbReference>
<gene>
    <name evidence="2" type="ORF">ACFPPB_01685</name>
</gene>
<dbReference type="RefSeq" id="WP_377323748.1">
    <property type="nucleotide sequence ID" value="NZ_JBHSNG010000001.1"/>
</dbReference>
<keyword evidence="3" id="KW-1185">Reference proteome</keyword>
<dbReference type="Proteomes" id="UP001596111">
    <property type="component" value="Unassembled WGS sequence"/>
</dbReference>
<accession>A0ABW0STU0</accession>